<dbReference type="FunFam" id="3.40.50.300:FF:002470">
    <property type="entry name" value="ABC transporter, putative"/>
    <property type="match status" value="1"/>
</dbReference>
<dbReference type="GO" id="GO:0005319">
    <property type="term" value="F:lipid transporter activity"/>
    <property type="evidence" value="ECO:0007669"/>
    <property type="project" value="TreeGrafter"/>
</dbReference>
<keyword evidence="2 7" id="KW-0812">Transmembrane</keyword>
<reference evidence="9" key="1">
    <citation type="submission" date="2013-04" db="EMBL/GenBank/DDBJ databases">
        <authorList>
            <person name="Qu J."/>
            <person name="Murali S.C."/>
            <person name="Bandaranaike D."/>
            <person name="Bellair M."/>
            <person name="Blankenburg K."/>
            <person name="Chao H."/>
            <person name="Dinh H."/>
            <person name="Doddapaneni H."/>
            <person name="Downs B."/>
            <person name="Dugan-Rocha S."/>
            <person name="Elkadiri S."/>
            <person name="Gnanaolivu R.D."/>
            <person name="Hernandez B."/>
            <person name="Javaid M."/>
            <person name="Jayaseelan J.C."/>
            <person name="Lee S."/>
            <person name="Li M."/>
            <person name="Ming W."/>
            <person name="Munidasa M."/>
            <person name="Muniz J."/>
            <person name="Nguyen L."/>
            <person name="Ongeri F."/>
            <person name="Osuji N."/>
            <person name="Pu L.-L."/>
            <person name="Puazo M."/>
            <person name="Qu C."/>
            <person name="Quiroz J."/>
            <person name="Raj R."/>
            <person name="Weissenberger G."/>
            <person name="Xin Y."/>
            <person name="Zou X."/>
            <person name="Han Y."/>
            <person name="Richards S."/>
            <person name="Worley K."/>
            <person name="Muzny D."/>
            <person name="Gibbs R."/>
        </authorList>
    </citation>
    <scope>NUCLEOTIDE SEQUENCE</scope>
    <source>
        <strain evidence="9">Sampled in the wild</strain>
    </source>
</reference>
<evidence type="ECO:0000256" key="4">
    <source>
        <dbReference type="ARBA" id="ARBA00022840"/>
    </source>
</evidence>
<dbReference type="SUPFAM" id="SSF52540">
    <property type="entry name" value="P-loop containing nucleoside triphosphate hydrolases"/>
    <property type="match status" value="1"/>
</dbReference>
<evidence type="ECO:0000256" key="3">
    <source>
        <dbReference type="ARBA" id="ARBA00022741"/>
    </source>
</evidence>
<dbReference type="PANTHER" id="PTHR19229:SF250">
    <property type="entry name" value="ABC TRANSPORTER DOMAIN-CONTAINING PROTEIN-RELATED"/>
    <property type="match status" value="1"/>
</dbReference>
<evidence type="ECO:0000256" key="1">
    <source>
        <dbReference type="ARBA" id="ARBA00004141"/>
    </source>
</evidence>
<feature type="transmembrane region" description="Helical" evidence="7">
    <location>
        <begin position="281"/>
        <end position="300"/>
    </location>
</feature>
<dbReference type="Pfam" id="PF00005">
    <property type="entry name" value="ABC_tran"/>
    <property type="match status" value="1"/>
</dbReference>
<dbReference type="InterPro" id="IPR026082">
    <property type="entry name" value="ABCA"/>
</dbReference>
<feature type="transmembrane region" description="Helical" evidence="7">
    <location>
        <begin position="28"/>
        <end position="52"/>
    </location>
</feature>
<dbReference type="Proteomes" id="UP000792457">
    <property type="component" value="Unassembled WGS sequence"/>
</dbReference>
<keyword evidence="6 7" id="KW-0472">Membrane</keyword>
<sequence>MVLWKFFNLFRLFQNSIFNDIETTSANLLYWLIFPHLGLMIMLCLFITLPILEGTNGARNLQLMALSPNVSLYWIVSLLFDMGIYMANIFISLIIYLIISPGSYYRGEFYVSYIQCVIHESIGALLLLLFLFGLCSIPFIYFISYFKNTVGGGVSSTSVVFLVGMLLGVVVAVLEMFGNLSHVSTPLHVIGLIFPTVPFTVGIRKFYITSVYNSKCDAIPYTFKKDLCSVLEKAVSSIDLSCCDNICKVIGNCFKPYSYYKLDNFTPSNATTFVDPQGMGVDFYCLAALVPFYLGILYLIDKGIFASILERILEILTATFRKDFGKKVGVDFEDEDVCKEMDRMDFTLQSECKQEGKDILKVHKLKKNYGWFRWIRGGQQAVRGVSFGVDPGDCFGLLGANGAGKTSTFQMITGTFPSSSGKSYILDEASHGCTGKNTRYLAHVGYCPQFDGVVDALSGRQMLSLYANLQGIPKDSVNKEVQNWLNNLDLNEPADRQCRAYSGGNLRRLGTAMALIGNQPLVCLDEPTAGVDPVARRGMWNVLKSAQSSGSALVLTSHSMEECEALCTKLAIMLNGQFVCIGEVPYLKQKYGQGFTLLVKLNVTDDPDDNTSSNLAKLKEAIETKFHPCIVKDEHQGLIHYQIMNPETKWGYMFSSMEELKRTYHPLVEDYSLSETTLEQVFISFAKQQESVE</sequence>
<dbReference type="Pfam" id="PF12698">
    <property type="entry name" value="ABC2_membrane_3"/>
    <property type="match status" value="1"/>
</dbReference>
<accession>A0A8K0K2K8</accession>
<dbReference type="CDD" id="cd03263">
    <property type="entry name" value="ABC_subfamily_A"/>
    <property type="match status" value="1"/>
</dbReference>
<dbReference type="Pfam" id="PF23321">
    <property type="entry name" value="R1_ABCA1"/>
    <property type="match status" value="1"/>
</dbReference>
<dbReference type="PANTHER" id="PTHR19229">
    <property type="entry name" value="ATP-BINDING CASSETTE TRANSPORTER SUBFAMILY A ABCA"/>
    <property type="match status" value="1"/>
</dbReference>
<dbReference type="SMART" id="SM00382">
    <property type="entry name" value="AAA"/>
    <property type="match status" value="1"/>
</dbReference>
<comment type="caution">
    <text evidence="9">The sequence shown here is derived from an EMBL/GenBank/DDBJ whole genome shotgun (WGS) entry which is preliminary data.</text>
</comment>
<dbReference type="InterPro" id="IPR027417">
    <property type="entry name" value="P-loop_NTPase"/>
</dbReference>
<proteinExistence type="predicted"/>
<keyword evidence="10" id="KW-1185">Reference proteome</keyword>
<dbReference type="PROSITE" id="PS50893">
    <property type="entry name" value="ABC_TRANSPORTER_2"/>
    <property type="match status" value="1"/>
</dbReference>
<feature type="transmembrane region" description="Helical" evidence="7">
    <location>
        <begin position="72"/>
        <end position="99"/>
    </location>
</feature>
<dbReference type="GO" id="GO:0016020">
    <property type="term" value="C:membrane"/>
    <property type="evidence" value="ECO:0007669"/>
    <property type="project" value="UniProtKB-SubCell"/>
</dbReference>
<dbReference type="InterPro" id="IPR013525">
    <property type="entry name" value="ABC2_TM"/>
</dbReference>
<dbReference type="AlphaFoldDB" id="A0A8K0K2K8"/>
<keyword evidence="4" id="KW-0067">ATP-binding</keyword>
<feature type="transmembrane region" description="Helical" evidence="7">
    <location>
        <begin position="122"/>
        <end position="146"/>
    </location>
</feature>
<name>A0A8K0K2K8_LADFU</name>
<evidence type="ECO:0000256" key="5">
    <source>
        <dbReference type="ARBA" id="ARBA00022989"/>
    </source>
</evidence>
<gene>
    <name evidence="9" type="ORF">J437_LFUL007104</name>
</gene>
<dbReference type="InterPro" id="IPR003593">
    <property type="entry name" value="AAA+_ATPase"/>
</dbReference>
<evidence type="ECO:0000256" key="6">
    <source>
        <dbReference type="ARBA" id="ARBA00023136"/>
    </source>
</evidence>
<dbReference type="InterPro" id="IPR056264">
    <property type="entry name" value="R2_ABCA1-4-like"/>
</dbReference>
<reference evidence="9" key="2">
    <citation type="submission" date="2017-10" db="EMBL/GenBank/DDBJ databases">
        <title>Ladona fulva Genome sequencing and assembly.</title>
        <authorList>
            <person name="Murali S."/>
            <person name="Richards S."/>
            <person name="Bandaranaike D."/>
            <person name="Bellair M."/>
            <person name="Blankenburg K."/>
            <person name="Chao H."/>
            <person name="Dinh H."/>
            <person name="Doddapaneni H."/>
            <person name="Dugan-Rocha S."/>
            <person name="Elkadiri S."/>
            <person name="Gnanaolivu R."/>
            <person name="Hernandez B."/>
            <person name="Skinner E."/>
            <person name="Javaid M."/>
            <person name="Lee S."/>
            <person name="Li M."/>
            <person name="Ming W."/>
            <person name="Munidasa M."/>
            <person name="Muniz J."/>
            <person name="Nguyen L."/>
            <person name="Hughes D."/>
            <person name="Osuji N."/>
            <person name="Pu L.-L."/>
            <person name="Puazo M."/>
            <person name="Qu C."/>
            <person name="Quiroz J."/>
            <person name="Raj R."/>
            <person name="Weissenberger G."/>
            <person name="Xin Y."/>
            <person name="Zou X."/>
            <person name="Han Y."/>
            <person name="Worley K."/>
            <person name="Muzny D."/>
            <person name="Gibbs R."/>
        </authorList>
    </citation>
    <scope>NUCLEOTIDE SEQUENCE</scope>
    <source>
        <strain evidence="9">Sampled in the wild</strain>
    </source>
</reference>
<comment type="subcellular location">
    <subcellularLocation>
        <location evidence="1">Membrane</location>
        <topology evidence="1">Multi-pass membrane protein</topology>
    </subcellularLocation>
</comment>
<evidence type="ECO:0000313" key="9">
    <source>
        <dbReference type="EMBL" id="KAG8226823.1"/>
    </source>
</evidence>
<organism evidence="9 10">
    <name type="scientific">Ladona fulva</name>
    <name type="common">Scarce chaser dragonfly</name>
    <name type="synonym">Libellula fulva</name>
    <dbReference type="NCBI Taxonomy" id="123851"/>
    <lineage>
        <taxon>Eukaryota</taxon>
        <taxon>Metazoa</taxon>
        <taxon>Ecdysozoa</taxon>
        <taxon>Arthropoda</taxon>
        <taxon>Hexapoda</taxon>
        <taxon>Insecta</taxon>
        <taxon>Pterygota</taxon>
        <taxon>Palaeoptera</taxon>
        <taxon>Odonata</taxon>
        <taxon>Epiprocta</taxon>
        <taxon>Anisoptera</taxon>
        <taxon>Libelluloidea</taxon>
        <taxon>Libellulidae</taxon>
        <taxon>Ladona</taxon>
    </lineage>
</organism>
<feature type="transmembrane region" description="Helical" evidence="7">
    <location>
        <begin position="158"/>
        <end position="177"/>
    </location>
</feature>
<dbReference type="GO" id="GO:0140359">
    <property type="term" value="F:ABC-type transporter activity"/>
    <property type="evidence" value="ECO:0007669"/>
    <property type="project" value="InterPro"/>
</dbReference>
<keyword evidence="3" id="KW-0547">Nucleotide-binding</keyword>
<dbReference type="InterPro" id="IPR003439">
    <property type="entry name" value="ABC_transporter-like_ATP-bd"/>
</dbReference>
<evidence type="ECO:0000259" key="8">
    <source>
        <dbReference type="PROSITE" id="PS50893"/>
    </source>
</evidence>
<evidence type="ECO:0000256" key="2">
    <source>
        <dbReference type="ARBA" id="ARBA00022692"/>
    </source>
</evidence>
<dbReference type="Gene3D" id="3.40.50.300">
    <property type="entry name" value="P-loop containing nucleotide triphosphate hydrolases"/>
    <property type="match status" value="1"/>
</dbReference>
<dbReference type="OrthoDB" id="10255969at2759"/>
<dbReference type="GO" id="GO:0005524">
    <property type="term" value="F:ATP binding"/>
    <property type="evidence" value="ECO:0007669"/>
    <property type="project" value="UniProtKB-KW"/>
</dbReference>
<feature type="domain" description="ABC transporter" evidence="8">
    <location>
        <begin position="360"/>
        <end position="600"/>
    </location>
</feature>
<protein>
    <recommendedName>
        <fullName evidence="8">ABC transporter domain-containing protein</fullName>
    </recommendedName>
</protein>
<dbReference type="EMBL" id="KZ308299">
    <property type="protein sequence ID" value="KAG8226823.1"/>
    <property type="molecule type" value="Genomic_DNA"/>
</dbReference>
<evidence type="ECO:0000313" key="10">
    <source>
        <dbReference type="Proteomes" id="UP000792457"/>
    </source>
</evidence>
<dbReference type="GO" id="GO:0016887">
    <property type="term" value="F:ATP hydrolysis activity"/>
    <property type="evidence" value="ECO:0007669"/>
    <property type="project" value="InterPro"/>
</dbReference>
<keyword evidence="5 7" id="KW-1133">Transmembrane helix</keyword>
<evidence type="ECO:0000256" key="7">
    <source>
        <dbReference type="SAM" id="Phobius"/>
    </source>
</evidence>
<feature type="transmembrane region" description="Helical" evidence="7">
    <location>
        <begin position="183"/>
        <end position="203"/>
    </location>
</feature>